<protein>
    <recommendedName>
        <fullName evidence="2">SAP domain-containing protein</fullName>
    </recommendedName>
</protein>
<dbReference type="Proteomes" id="UP001059041">
    <property type="component" value="Linkage Group LG8"/>
</dbReference>
<dbReference type="InterPro" id="IPR039598">
    <property type="entry name" value="HMGXB3"/>
</dbReference>
<dbReference type="SUPFAM" id="SSF68906">
    <property type="entry name" value="SAP domain"/>
    <property type="match status" value="1"/>
</dbReference>
<dbReference type="InterPro" id="IPR038765">
    <property type="entry name" value="Papain-like_cys_pep_sf"/>
</dbReference>
<gene>
    <name evidence="3" type="ORF">IRJ41_019464</name>
</gene>
<dbReference type="InterPro" id="IPR036361">
    <property type="entry name" value="SAP_dom_sf"/>
</dbReference>
<dbReference type="Gene3D" id="1.10.720.30">
    <property type="entry name" value="SAP domain"/>
    <property type="match status" value="1"/>
</dbReference>
<comment type="caution">
    <text evidence="3">The sequence shown here is derived from an EMBL/GenBank/DDBJ whole genome shotgun (WGS) entry which is preliminary data.</text>
</comment>
<dbReference type="Pfam" id="PF18717">
    <property type="entry name" value="CxC4"/>
    <property type="match status" value="1"/>
</dbReference>
<evidence type="ECO:0000313" key="4">
    <source>
        <dbReference type="Proteomes" id="UP001059041"/>
    </source>
</evidence>
<sequence length="830" mass="94956">QVFLSIYEPKVSYHSRLGRVIAAYDSKKKSWHCPCAKARQSCLHKAIAKWHLFKTDRQLFMNAERDVRPDSAVSHQDTQESVCKAKPGEDAGQAYPPDDTGLRRMVHYLMQKKGLPAQLPQHLVTGSRSLQDLPRQLMSKETSCVECAGHLSFSTYCRACPDCGLMYRYQEWSDGIHNFNDHILITLHLCIILRTSLQTHHSVSRAIEVLEQTENKTFPKKATILHAYMHFEALTSHNYSYICFKCGYHPPVVVMDLHRKGVFNMPVSEMEAVPAHFDGTVDIRRFWDSVTSEIICSGLLTSGRKNPFVVVPSYNYWAPWIGPKIRKGDTVLNTEHEKCHAPRQATEMADLQMTEERLQDALINLRVDMVRKLCKQCGLDSKGSKMDLILRLREEMKNRSSYDKIFEKVWGASAVVMCPCGVVYSIKFNLRAESPRDYADMLLSWKHFPNIAIYDFARGLATHTNLRDPENLPFSPHEGRLAEATADYLQLAAEGRLKVSLPWLKTKKTETDANGHPITGSSDHYTLYDVFHERNTKDANDALRRIALVLELAGWVNSQCTEQLFSDMRKNNYFLNTLTPSEHIFMMRNILHHYNTKCNNKTKTSIQKVVGKDVQLQLDHNGQIVIGTAAHIATERDETTQSVLGLTTSQTDEQASRRIWDVDYLPAQQNLLAYVLDKAKDPNEHLLQLSPTQTLKRSDFWSLAFDELEAMIANQCFQLIAALAASQGKDVFAVNSYVVLTWLPPFDNDPRPAIPDDASTKDFILLPSWESGHWILCILKLKSREIFFFDSMNPNYFGQGRYIHIFRFSFEDCTFLVLMICSHTNNMHVF</sequence>
<dbReference type="AlphaFoldDB" id="A0A9W8C441"/>
<reference evidence="3" key="1">
    <citation type="submission" date="2021-02" db="EMBL/GenBank/DDBJ databases">
        <title>Comparative genomics reveals that relaxation of natural selection precedes convergent phenotypic evolution of cavefish.</title>
        <authorList>
            <person name="Peng Z."/>
        </authorList>
    </citation>
    <scope>NUCLEOTIDE SEQUENCE</scope>
    <source>
        <tissue evidence="3">Muscle</tissue>
    </source>
</reference>
<dbReference type="InterPro" id="IPR040648">
    <property type="entry name" value="HMGXB3_CxC4"/>
</dbReference>
<evidence type="ECO:0000313" key="3">
    <source>
        <dbReference type="EMBL" id="KAI7807085.1"/>
    </source>
</evidence>
<feature type="non-terminal residue" evidence="3">
    <location>
        <position position="830"/>
    </location>
</feature>
<name>A0A9W8C441_TRIRA</name>
<accession>A0A9W8C441</accession>
<organism evidence="3 4">
    <name type="scientific">Triplophysa rosa</name>
    <name type="common">Cave loach</name>
    <dbReference type="NCBI Taxonomy" id="992332"/>
    <lineage>
        <taxon>Eukaryota</taxon>
        <taxon>Metazoa</taxon>
        <taxon>Chordata</taxon>
        <taxon>Craniata</taxon>
        <taxon>Vertebrata</taxon>
        <taxon>Euteleostomi</taxon>
        <taxon>Actinopterygii</taxon>
        <taxon>Neopterygii</taxon>
        <taxon>Teleostei</taxon>
        <taxon>Ostariophysi</taxon>
        <taxon>Cypriniformes</taxon>
        <taxon>Nemacheilidae</taxon>
        <taxon>Triplophysa</taxon>
    </lineage>
</organism>
<feature type="region of interest" description="Disordered" evidence="1">
    <location>
        <begin position="70"/>
        <end position="97"/>
    </location>
</feature>
<keyword evidence="4" id="KW-1185">Reference proteome</keyword>
<dbReference type="PANTHER" id="PTHR17609">
    <property type="entry name" value="HMG DOMAIN-CONTAINING PROTEIN 3"/>
    <property type="match status" value="1"/>
</dbReference>
<dbReference type="EMBL" id="JAFHDT010000008">
    <property type="protein sequence ID" value="KAI7807085.1"/>
    <property type="molecule type" value="Genomic_DNA"/>
</dbReference>
<proteinExistence type="predicted"/>
<dbReference type="InterPro" id="IPR003034">
    <property type="entry name" value="SAP_dom"/>
</dbReference>
<dbReference type="SUPFAM" id="SSF54001">
    <property type="entry name" value="Cysteine proteinases"/>
    <property type="match status" value="1"/>
</dbReference>
<dbReference type="PANTHER" id="PTHR17609:SF3">
    <property type="entry name" value="SAP DOMAIN-CONTAINING PROTEIN"/>
    <property type="match status" value="1"/>
</dbReference>
<dbReference type="PROSITE" id="PS50800">
    <property type="entry name" value="SAP"/>
    <property type="match status" value="1"/>
</dbReference>
<evidence type="ECO:0000256" key="1">
    <source>
        <dbReference type="SAM" id="MobiDB-lite"/>
    </source>
</evidence>
<evidence type="ECO:0000259" key="2">
    <source>
        <dbReference type="PROSITE" id="PS50800"/>
    </source>
</evidence>
<dbReference type="Gene3D" id="3.40.395.10">
    <property type="entry name" value="Adenoviral Proteinase, Chain A"/>
    <property type="match status" value="1"/>
</dbReference>
<feature type="domain" description="SAP" evidence="2">
    <location>
        <begin position="362"/>
        <end position="396"/>
    </location>
</feature>